<name>A0A4U0F1B6_9FLAO</name>
<dbReference type="InterPro" id="IPR050583">
    <property type="entry name" value="Mycobacterial_A85_antigen"/>
</dbReference>
<dbReference type="InterPro" id="IPR029058">
    <property type="entry name" value="AB_hydrolase_fold"/>
</dbReference>
<dbReference type="Pfam" id="PF00756">
    <property type="entry name" value="Esterase"/>
    <property type="match status" value="1"/>
</dbReference>
<dbReference type="InterPro" id="IPR000801">
    <property type="entry name" value="Esterase-like"/>
</dbReference>
<dbReference type="SUPFAM" id="SSF53474">
    <property type="entry name" value="alpha/beta-Hydrolases"/>
    <property type="match status" value="1"/>
</dbReference>
<dbReference type="Proteomes" id="UP000307657">
    <property type="component" value="Unassembled WGS sequence"/>
</dbReference>
<dbReference type="AlphaFoldDB" id="A0A4U0F1B6"/>
<dbReference type="PANTHER" id="PTHR48098:SF6">
    <property type="entry name" value="FERRI-BACILLIBACTIN ESTERASE BESA"/>
    <property type="match status" value="1"/>
</dbReference>
<reference evidence="1 2" key="1">
    <citation type="submission" date="2019-04" db="EMBL/GenBank/DDBJ databases">
        <title>Lacinutrix sp. nov., isolated from marine water.</title>
        <authorList>
            <person name="Kim W."/>
        </authorList>
    </citation>
    <scope>NUCLEOTIDE SEQUENCE [LARGE SCALE GENOMIC DNA]</scope>
    <source>
        <strain evidence="1 2">CAU 1491</strain>
    </source>
</reference>
<gene>
    <name evidence="1" type="ORF">E5167_02715</name>
</gene>
<dbReference type="PANTHER" id="PTHR48098">
    <property type="entry name" value="ENTEROCHELIN ESTERASE-RELATED"/>
    <property type="match status" value="1"/>
</dbReference>
<proteinExistence type="predicted"/>
<accession>A0A4U0F1B6</accession>
<dbReference type="OrthoDB" id="9803578at2"/>
<comment type="caution">
    <text evidence="1">The sequence shown here is derived from an EMBL/GenBank/DDBJ whole genome shotgun (WGS) entry which is preliminary data.</text>
</comment>
<dbReference type="EMBL" id="SUPL01000001">
    <property type="protein sequence ID" value="TJY38183.1"/>
    <property type="molecule type" value="Genomic_DNA"/>
</dbReference>
<keyword evidence="2" id="KW-1185">Reference proteome</keyword>
<sequence length="281" mass="32850">MKKMKKIIGILIISLYINSCEEKPVISSKSEFYTDSIYSKYLSEYRKHNIYLPNGFNSKKKYPILYATDGGEIKENNFYKRTLDSLIDNRIINPMIMILSHSNNKVADSVDMGNGKKFYLTFRNYEYANDIASISEDSLLKNKFKNHMLYFNDELILKVENELNQNPNKKDRYFYGTSNGAGFGLNLLNKHPNKIGTYLCFSVFGGDIQSKTWKNNVYYPKLYLRYGNKEDISLKKDAEFLKLKYKELNLYADISDFEGGHDSNKWNEIFTEMISKIFTTE</sequence>
<organism evidence="1 2">
    <name type="scientific">Pontimicrobium aquaticum</name>
    <dbReference type="NCBI Taxonomy" id="2565367"/>
    <lineage>
        <taxon>Bacteria</taxon>
        <taxon>Pseudomonadati</taxon>
        <taxon>Bacteroidota</taxon>
        <taxon>Flavobacteriia</taxon>
        <taxon>Flavobacteriales</taxon>
        <taxon>Flavobacteriaceae</taxon>
        <taxon>Pontimicrobium</taxon>
    </lineage>
</organism>
<dbReference type="Gene3D" id="3.40.50.1820">
    <property type="entry name" value="alpha/beta hydrolase"/>
    <property type="match status" value="1"/>
</dbReference>
<evidence type="ECO:0000313" key="1">
    <source>
        <dbReference type="EMBL" id="TJY38183.1"/>
    </source>
</evidence>
<protein>
    <submittedName>
        <fullName evidence="1">Esterase</fullName>
    </submittedName>
</protein>
<evidence type="ECO:0000313" key="2">
    <source>
        <dbReference type="Proteomes" id="UP000307657"/>
    </source>
</evidence>